<keyword evidence="2" id="KW-0645">Protease</keyword>
<evidence type="ECO:0000313" key="10">
    <source>
        <dbReference type="Proteomes" id="UP000792457"/>
    </source>
</evidence>
<dbReference type="EMBL" id="KZ308305">
    <property type="protein sequence ID" value="KAG8226945.1"/>
    <property type="molecule type" value="Genomic_DNA"/>
</dbReference>
<gene>
    <name evidence="9" type="ORF">J437_LFUL004663</name>
</gene>
<evidence type="ECO:0008006" key="11">
    <source>
        <dbReference type="Google" id="ProtNLM"/>
    </source>
</evidence>
<dbReference type="Proteomes" id="UP000792457">
    <property type="component" value="Unassembled WGS sequence"/>
</dbReference>
<dbReference type="InterPro" id="IPR011765">
    <property type="entry name" value="Pept_M16_N"/>
</dbReference>
<proteinExistence type="inferred from homology"/>
<evidence type="ECO:0000256" key="6">
    <source>
        <dbReference type="ARBA" id="ARBA00023049"/>
    </source>
</evidence>
<comment type="caution">
    <text evidence="9">The sequence shown here is derived from an EMBL/GenBank/DDBJ whole genome shotgun (WGS) entry which is preliminary data.</text>
</comment>
<feature type="domain" description="Peptidase M16 C-terminal" evidence="8">
    <location>
        <begin position="195"/>
        <end position="284"/>
    </location>
</feature>
<feature type="domain" description="Peptidase M16 N-terminal" evidence="7">
    <location>
        <begin position="31"/>
        <end position="163"/>
    </location>
</feature>
<reference evidence="9" key="1">
    <citation type="submission" date="2013-04" db="EMBL/GenBank/DDBJ databases">
        <authorList>
            <person name="Qu J."/>
            <person name="Murali S.C."/>
            <person name="Bandaranaike D."/>
            <person name="Bellair M."/>
            <person name="Blankenburg K."/>
            <person name="Chao H."/>
            <person name="Dinh H."/>
            <person name="Doddapaneni H."/>
            <person name="Downs B."/>
            <person name="Dugan-Rocha S."/>
            <person name="Elkadiri S."/>
            <person name="Gnanaolivu R.D."/>
            <person name="Hernandez B."/>
            <person name="Javaid M."/>
            <person name="Jayaseelan J.C."/>
            <person name="Lee S."/>
            <person name="Li M."/>
            <person name="Ming W."/>
            <person name="Munidasa M."/>
            <person name="Muniz J."/>
            <person name="Nguyen L."/>
            <person name="Ongeri F."/>
            <person name="Osuji N."/>
            <person name="Pu L.-L."/>
            <person name="Puazo M."/>
            <person name="Qu C."/>
            <person name="Quiroz J."/>
            <person name="Raj R."/>
            <person name="Weissenberger G."/>
            <person name="Xin Y."/>
            <person name="Zou X."/>
            <person name="Han Y."/>
            <person name="Richards S."/>
            <person name="Worley K."/>
            <person name="Muzny D."/>
            <person name="Gibbs R."/>
        </authorList>
    </citation>
    <scope>NUCLEOTIDE SEQUENCE</scope>
    <source>
        <strain evidence="9">Sampled in the wild</strain>
    </source>
</reference>
<evidence type="ECO:0000259" key="7">
    <source>
        <dbReference type="Pfam" id="PF00675"/>
    </source>
</evidence>
<dbReference type="FunFam" id="3.30.830.10:FF:000004">
    <property type="entry name" value="Putative insulin-degrading enzyme"/>
    <property type="match status" value="1"/>
</dbReference>
<evidence type="ECO:0000259" key="8">
    <source>
        <dbReference type="Pfam" id="PF05193"/>
    </source>
</evidence>
<sequence length="296" mass="33681">MPGVKRRVDDIVKSAEDSRIYRGLQLENDMKVLLISDRGTDKSAASIDVAVGHMSDPDDLPGLAHLCEHMLFLGTEKYPSENEYNKFLSEHGGNSNACTSANHTTYYFDVVPEHLGGALDRFAQFFLAPLFTESATDREVNAVNSEHEKNIPNDSWRLDQLEKFTSKKNHDFNKFGTGNKQTLDIIPKAKGINVRKELLKFHEKWYSSNIMTLAVLGKESLDDLEKMILELFSEVKNKEVEAPVWTEHPLGPKQLKKKGYVIPVKDFRNLTISFPIPDLHEYYKSGVSYNNLEFLN</sequence>
<dbReference type="PANTHER" id="PTHR43690:SF18">
    <property type="entry name" value="INSULIN-DEGRADING ENZYME-RELATED"/>
    <property type="match status" value="1"/>
</dbReference>
<evidence type="ECO:0000313" key="9">
    <source>
        <dbReference type="EMBL" id="KAG8226945.1"/>
    </source>
</evidence>
<reference evidence="9" key="2">
    <citation type="submission" date="2017-10" db="EMBL/GenBank/DDBJ databases">
        <title>Ladona fulva Genome sequencing and assembly.</title>
        <authorList>
            <person name="Murali S."/>
            <person name="Richards S."/>
            <person name="Bandaranaike D."/>
            <person name="Bellair M."/>
            <person name="Blankenburg K."/>
            <person name="Chao H."/>
            <person name="Dinh H."/>
            <person name="Doddapaneni H."/>
            <person name="Dugan-Rocha S."/>
            <person name="Elkadiri S."/>
            <person name="Gnanaolivu R."/>
            <person name="Hernandez B."/>
            <person name="Skinner E."/>
            <person name="Javaid M."/>
            <person name="Lee S."/>
            <person name="Li M."/>
            <person name="Ming W."/>
            <person name="Munidasa M."/>
            <person name="Muniz J."/>
            <person name="Nguyen L."/>
            <person name="Hughes D."/>
            <person name="Osuji N."/>
            <person name="Pu L.-L."/>
            <person name="Puazo M."/>
            <person name="Qu C."/>
            <person name="Quiroz J."/>
            <person name="Raj R."/>
            <person name="Weissenberger G."/>
            <person name="Xin Y."/>
            <person name="Zou X."/>
            <person name="Han Y."/>
            <person name="Worley K."/>
            <person name="Muzny D."/>
            <person name="Gibbs R."/>
        </authorList>
    </citation>
    <scope>NUCLEOTIDE SEQUENCE</scope>
    <source>
        <strain evidence="9">Sampled in the wild</strain>
    </source>
</reference>
<evidence type="ECO:0000256" key="5">
    <source>
        <dbReference type="ARBA" id="ARBA00022833"/>
    </source>
</evidence>
<protein>
    <recommendedName>
        <fullName evidence="11">Insulin-degrading enzyme</fullName>
    </recommendedName>
</protein>
<dbReference type="Pfam" id="PF00675">
    <property type="entry name" value="Peptidase_M16"/>
    <property type="match status" value="1"/>
</dbReference>
<dbReference type="AlphaFoldDB" id="A0A8K0K266"/>
<organism evidence="9 10">
    <name type="scientific">Ladona fulva</name>
    <name type="common">Scarce chaser dragonfly</name>
    <name type="synonym">Libellula fulva</name>
    <dbReference type="NCBI Taxonomy" id="123851"/>
    <lineage>
        <taxon>Eukaryota</taxon>
        <taxon>Metazoa</taxon>
        <taxon>Ecdysozoa</taxon>
        <taxon>Arthropoda</taxon>
        <taxon>Hexapoda</taxon>
        <taxon>Insecta</taxon>
        <taxon>Pterygota</taxon>
        <taxon>Palaeoptera</taxon>
        <taxon>Odonata</taxon>
        <taxon>Epiprocta</taxon>
        <taxon>Anisoptera</taxon>
        <taxon>Libelluloidea</taxon>
        <taxon>Libellulidae</taxon>
        <taxon>Ladona</taxon>
    </lineage>
</organism>
<dbReference type="PANTHER" id="PTHR43690">
    <property type="entry name" value="NARDILYSIN"/>
    <property type="match status" value="1"/>
</dbReference>
<keyword evidence="6" id="KW-0482">Metalloprotease</keyword>
<dbReference type="OrthoDB" id="952271at2759"/>
<keyword evidence="5" id="KW-0862">Zinc</keyword>
<dbReference type="SUPFAM" id="SSF63411">
    <property type="entry name" value="LuxS/MPP-like metallohydrolase"/>
    <property type="match status" value="2"/>
</dbReference>
<evidence type="ECO:0000256" key="1">
    <source>
        <dbReference type="ARBA" id="ARBA00007261"/>
    </source>
</evidence>
<dbReference type="GO" id="GO:0051603">
    <property type="term" value="P:proteolysis involved in protein catabolic process"/>
    <property type="evidence" value="ECO:0007669"/>
    <property type="project" value="TreeGrafter"/>
</dbReference>
<evidence type="ECO:0000256" key="4">
    <source>
        <dbReference type="ARBA" id="ARBA00022801"/>
    </source>
</evidence>
<comment type="similarity">
    <text evidence="1">Belongs to the peptidase M16 family.</text>
</comment>
<dbReference type="InterPro" id="IPR050626">
    <property type="entry name" value="Peptidase_M16"/>
</dbReference>
<evidence type="ECO:0000256" key="2">
    <source>
        <dbReference type="ARBA" id="ARBA00022670"/>
    </source>
</evidence>
<keyword evidence="10" id="KW-1185">Reference proteome</keyword>
<accession>A0A8K0K266</accession>
<dbReference type="InterPro" id="IPR001431">
    <property type="entry name" value="Pept_M16_Zn_BS"/>
</dbReference>
<evidence type="ECO:0000256" key="3">
    <source>
        <dbReference type="ARBA" id="ARBA00022723"/>
    </source>
</evidence>
<dbReference type="GO" id="GO:0046872">
    <property type="term" value="F:metal ion binding"/>
    <property type="evidence" value="ECO:0007669"/>
    <property type="project" value="UniProtKB-KW"/>
</dbReference>
<dbReference type="InterPro" id="IPR011249">
    <property type="entry name" value="Metalloenz_LuxS/M16"/>
</dbReference>
<dbReference type="PROSITE" id="PS00143">
    <property type="entry name" value="INSULINASE"/>
    <property type="match status" value="1"/>
</dbReference>
<dbReference type="GO" id="GO:0005739">
    <property type="term" value="C:mitochondrion"/>
    <property type="evidence" value="ECO:0007669"/>
    <property type="project" value="TreeGrafter"/>
</dbReference>
<dbReference type="Pfam" id="PF05193">
    <property type="entry name" value="Peptidase_M16_C"/>
    <property type="match status" value="1"/>
</dbReference>
<dbReference type="GO" id="GO:0004222">
    <property type="term" value="F:metalloendopeptidase activity"/>
    <property type="evidence" value="ECO:0007669"/>
    <property type="project" value="InterPro"/>
</dbReference>
<dbReference type="GO" id="GO:0043171">
    <property type="term" value="P:peptide catabolic process"/>
    <property type="evidence" value="ECO:0007669"/>
    <property type="project" value="TreeGrafter"/>
</dbReference>
<dbReference type="GO" id="GO:0005829">
    <property type="term" value="C:cytosol"/>
    <property type="evidence" value="ECO:0007669"/>
    <property type="project" value="TreeGrafter"/>
</dbReference>
<name>A0A8K0K266_LADFU</name>
<dbReference type="Gene3D" id="3.30.830.10">
    <property type="entry name" value="Metalloenzyme, LuxS/M16 peptidase-like"/>
    <property type="match status" value="2"/>
</dbReference>
<keyword evidence="4" id="KW-0378">Hydrolase</keyword>
<keyword evidence="3" id="KW-0479">Metal-binding</keyword>
<dbReference type="InterPro" id="IPR007863">
    <property type="entry name" value="Peptidase_M16_C"/>
</dbReference>